<name>A0A7S3D6V5_9EUKA</name>
<organism evidence="1">
    <name type="scientific">Palpitomonas bilix</name>
    <dbReference type="NCBI Taxonomy" id="652834"/>
    <lineage>
        <taxon>Eukaryota</taxon>
        <taxon>Eukaryota incertae sedis</taxon>
    </lineage>
</organism>
<gene>
    <name evidence="1" type="ORF">PBIL07802_LOCUS10212</name>
</gene>
<dbReference type="EMBL" id="HBIB01015744">
    <property type="protein sequence ID" value="CAE0248016.1"/>
    <property type="molecule type" value="Transcribed_RNA"/>
</dbReference>
<accession>A0A7S3D6V5</accession>
<proteinExistence type="predicted"/>
<protein>
    <recommendedName>
        <fullName evidence="2">ABM domain-containing protein</fullName>
    </recommendedName>
</protein>
<dbReference type="AlphaFoldDB" id="A0A7S3D6V5"/>
<sequence>MTGFEGNTAICVTVAVTPEMEAFGDEVFNKHKVFMKETHHALGCLSYNVCKCKEGENPLDPESKPTGRVVFTLHEIYATPEGVAKHWTLGKQTPFFGDFVKLLTHDGSSLLVQHGGPVSHSLFPRDMDVKVEL</sequence>
<reference evidence="1" key="1">
    <citation type="submission" date="2021-01" db="EMBL/GenBank/DDBJ databases">
        <authorList>
            <person name="Corre E."/>
            <person name="Pelletier E."/>
            <person name="Niang G."/>
            <person name="Scheremetjew M."/>
            <person name="Finn R."/>
            <person name="Kale V."/>
            <person name="Holt S."/>
            <person name="Cochrane G."/>
            <person name="Meng A."/>
            <person name="Brown T."/>
            <person name="Cohen L."/>
        </authorList>
    </citation>
    <scope>NUCLEOTIDE SEQUENCE</scope>
    <source>
        <strain evidence="1">NIES-2562</strain>
    </source>
</reference>
<evidence type="ECO:0000313" key="1">
    <source>
        <dbReference type="EMBL" id="CAE0248016.1"/>
    </source>
</evidence>
<evidence type="ECO:0008006" key="2">
    <source>
        <dbReference type="Google" id="ProtNLM"/>
    </source>
</evidence>
<dbReference type="Gene3D" id="3.30.70.100">
    <property type="match status" value="1"/>
</dbReference>